<name>A0A178ZB97_9EURO</name>
<dbReference type="GeneID" id="30013810"/>
<evidence type="ECO:0000256" key="3">
    <source>
        <dbReference type="PIRSR" id="PIRSR000137-2"/>
    </source>
</evidence>
<proteinExistence type="inferred from homology"/>
<dbReference type="PROSITE" id="PS00624">
    <property type="entry name" value="GMC_OXRED_2"/>
    <property type="match status" value="1"/>
</dbReference>
<dbReference type="Proteomes" id="UP000078343">
    <property type="component" value="Unassembled WGS sequence"/>
</dbReference>
<feature type="domain" description="Glucose-methanol-choline oxidoreductase N-terminal" evidence="4">
    <location>
        <begin position="266"/>
        <end position="280"/>
    </location>
</feature>
<sequence length="561" mass="61124">MGPVSNLYDYIIVGGGVSGVVIASRLRSALPNAHILVLEAGKDESDFEPARYVKNIASVRGSEIDYSFDTVPQRHLDGRPKKAWAGRALSGGGAINVGAWLRGPAVDFDHWAELLQDDSWAFSSLLPYFCKSETFISKDLDPNLHGSDGPMEIKLNKDIRHGKWYPLCEQLKGAWQESDPSLKWNPDVNSGDPLGMGDWPTTFTRAERQFPHKAYNLEGVEVQTNSLVKRVIIERAEPIGEPKATGVEMADGRVICSRKEVIVCGGTYNSPKVLLLSGVGPASQLGKHGITVRVDLSAVGQGLCDDMTMRQVWRLRHPERGLSFGSPLMTDRDLVSNVPVDFFIWTQAPHDLIREAFAKDGITDSHLFNPHAVHQEMYTMWMAGRSAALLAQLGLSNDGSLICTSAYNMYPLSRGSVSLGSADPTVPPLIDPNYYAAEADRVIFRDALRKQMRALLATESGKSFVAAEVPPPGFASISHESSDEEIDQRVRVFAETGSHPCGTCAMGRVVDTRLRVKGVKGLRVVDASVFASPIATHHQAAVYAVAEKGASMIAADWEEGA</sequence>
<evidence type="ECO:0000256" key="1">
    <source>
        <dbReference type="ARBA" id="ARBA00010790"/>
    </source>
</evidence>
<feature type="binding site" evidence="3">
    <location>
        <position position="228"/>
    </location>
    <ligand>
        <name>FAD</name>
        <dbReference type="ChEBI" id="CHEBI:57692"/>
    </ligand>
</feature>
<dbReference type="Gene3D" id="3.30.560.10">
    <property type="entry name" value="Glucose Oxidase, domain 3"/>
    <property type="match status" value="1"/>
</dbReference>
<dbReference type="GO" id="GO:0016614">
    <property type="term" value="F:oxidoreductase activity, acting on CH-OH group of donors"/>
    <property type="evidence" value="ECO:0007669"/>
    <property type="project" value="InterPro"/>
</dbReference>
<reference evidence="5 6" key="1">
    <citation type="submission" date="2016-04" db="EMBL/GenBank/DDBJ databases">
        <title>Draft genome of Fonsecaea erecta CBS 125763.</title>
        <authorList>
            <person name="Weiss V.A."/>
            <person name="Vicente V.A."/>
            <person name="Raittz R.T."/>
            <person name="Moreno L.F."/>
            <person name="De Souza E.M."/>
            <person name="Pedrosa F.O."/>
            <person name="Steffens M.B."/>
            <person name="Faoro H."/>
            <person name="Tadra-Sfeir M.Z."/>
            <person name="Najafzadeh M.J."/>
            <person name="Felipe M.S."/>
            <person name="Teixeira M."/>
            <person name="Sun J."/>
            <person name="Xi L."/>
            <person name="Gomes R."/>
            <person name="De Azevedo C.M."/>
            <person name="Salgado C.G."/>
            <person name="Da Silva M.B."/>
            <person name="Nascimento M.F."/>
            <person name="Queiroz-Telles F."/>
            <person name="Attili D.S."/>
            <person name="Gorbushina A."/>
        </authorList>
    </citation>
    <scope>NUCLEOTIDE SEQUENCE [LARGE SCALE GENOMIC DNA]</scope>
    <source>
        <strain evidence="5 6">CBS 125763</strain>
    </source>
</reference>
<dbReference type="Pfam" id="PF05199">
    <property type="entry name" value="GMC_oxred_C"/>
    <property type="match status" value="1"/>
</dbReference>
<keyword evidence="3" id="KW-0285">Flavoprotein</keyword>
<dbReference type="SUPFAM" id="SSF51905">
    <property type="entry name" value="FAD/NAD(P)-binding domain"/>
    <property type="match status" value="1"/>
</dbReference>
<protein>
    <recommendedName>
        <fullName evidence="4">Glucose-methanol-choline oxidoreductase N-terminal domain-containing protein</fullName>
    </recommendedName>
</protein>
<dbReference type="STRING" id="1367422.A0A178ZB97"/>
<gene>
    <name evidence="5" type="ORF">AYL99_09642</name>
</gene>
<dbReference type="InterPro" id="IPR036188">
    <property type="entry name" value="FAD/NAD-bd_sf"/>
</dbReference>
<dbReference type="Gene3D" id="3.50.50.60">
    <property type="entry name" value="FAD/NAD(P)-binding domain"/>
    <property type="match status" value="1"/>
</dbReference>
<keyword evidence="3" id="KW-0274">FAD</keyword>
<dbReference type="RefSeq" id="XP_018689830.1">
    <property type="nucleotide sequence ID" value="XM_018841149.1"/>
</dbReference>
<keyword evidence="6" id="KW-1185">Reference proteome</keyword>
<comment type="caution">
    <text evidence="5">The sequence shown here is derived from an EMBL/GenBank/DDBJ whole genome shotgun (WGS) entry which is preliminary data.</text>
</comment>
<feature type="active site" description="Proton acceptor" evidence="2">
    <location>
        <position position="537"/>
    </location>
</feature>
<comment type="cofactor">
    <cofactor evidence="3">
        <name>FAD</name>
        <dbReference type="ChEBI" id="CHEBI:57692"/>
    </cofactor>
</comment>
<evidence type="ECO:0000256" key="2">
    <source>
        <dbReference type="PIRSR" id="PIRSR000137-1"/>
    </source>
</evidence>
<dbReference type="Pfam" id="PF00732">
    <property type="entry name" value="GMC_oxred_N"/>
    <property type="match status" value="1"/>
</dbReference>
<dbReference type="InterPro" id="IPR012132">
    <property type="entry name" value="GMC_OxRdtase"/>
</dbReference>
<evidence type="ECO:0000259" key="4">
    <source>
        <dbReference type="PROSITE" id="PS00624"/>
    </source>
</evidence>
<dbReference type="PANTHER" id="PTHR11552">
    <property type="entry name" value="GLUCOSE-METHANOL-CHOLINE GMC OXIDOREDUCTASE"/>
    <property type="match status" value="1"/>
</dbReference>
<dbReference type="InterPro" id="IPR007867">
    <property type="entry name" value="GMC_OxRtase_C"/>
</dbReference>
<dbReference type="OrthoDB" id="269227at2759"/>
<dbReference type="SUPFAM" id="SSF54373">
    <property type="entry name" value="FAD-linked reductases, C-terminal domain"/>
    <property type="match status" value="1"/>
</dbReference>
<dbReference type="AlphaFoldDB" id="A0A178ZB97"/>
<organism evidence="5 6">
    <name type="scientific">Fonsecaea erecta</name>
    <dbReference type="NCBI Taxonomy" id="1367422"/>
    <lineage>
        <taxon>Eukaryota</taxon>
        <taxon>Fungi</taxon>
        <taxon>Dikarya</taxon>
        <taxon>Ascomycota</taxon>
        <taxon>Pezizomycotina</taxon>
        <taxon>Eurotiomycetes</taxon>
        <taxon>Chaetothyriomycetidae</taxon>
        <taxon>Chaetothyriales</taxon>
        <taxon>Herpotrichiellaceae</taxon>
        <taxon>Fonsecaea</taxon>
    </lineage>
</organism>
<dbReference type="InterPro" id="IPR000172">
    <property type="entry name" value="GMC_OxRdtase_N"/>
</dbReference>
<comment type="similarity">
    <text evidence="1">Belongs to the GMC oxidoreductase family.</text>
</comment>
<dbReference type="PIRSF" id="PIRSF000137">
    <property type="entry name" value="Alcohol_oxidase"/>
    <property type="match status" value="1"/>
</dbReference>
<dbReference type="EMBL" id="LVYI01000009">
    <property type="protein sequence ID" value="OAP56463.1"/>
    <property type="molecule type" value="Genomic_DNA"/>
</dbReference>
<evidence type="ECO:0000313" key="5">
    <source>
        <dbReference type="EMBL" id="OAP56463.1"/>
    </source>
</evidence>
<evidence type="ECO:0000313" key="6">
    <source>
        <dbReference type="Proteomes" id="UP000078343"/>
    </source>
</evidence>
<dbReference type="GO" id="GO:0050660">
    <property type="term" value="F:flavin adenine dinucleotide binding"/>
    <property type="evidence" value="ECO:0007669"/>
    <property type="project" value="InterPro"/>
</dbReference>
<feature type="active site" description="Proton donor" evidence="2">
    <location>
        <position position="499"/>
    </location>
</feature>
<accession>A0A178ZB97</accession>
<dbReference type="PANTHER" id="PTHR11552:SF123">
    <property type="entry name" value="GMC OXIDOREDUCTASE (AFU_ORTHOLOGUE AFUA_2G01770)-RELATED"/>
    <property type="match status" value="1"/>
</dbReference>